<gene>
    <name evidence="2" type="ORF">NG799_01235</name>
</gene>
<name>A0ABT2MJN1_9CYAN</name>
<organism evidence="2 3">
    <name type="scientific">Laspinema palackyanum D2a</name>
    <dbReference type="NCBI Taxonomy" id="2953684"/>
    <lineage>
        <taxon>Bacteria</taxon>
        <taxon>Bacillati</taxon>
        <taxon>Cyanobacteriota</taxon>
        <taxon>Cyanophyceae</taxon>
        <taxon>Oscillatoriophycideae</taxon>
        <taxon>Oscillatoriales</taxon>
        <taxon>Laspinemataceae</taxon>
        <taxon>Laspinema</taxon>
        <taxon>Laspinema palackyanum</taxon>
    </lineage>
</organism>
<feature type="region of interest" description="Disordered" evidence="1">
    <location>
        <begin position="34"/>
        <end position="55"/>
    </location>
</feature>
<reference evidence="2 3" key="1">
    <citation type="journal article" date="2022" name="Front. Microbiol.">
        <title>High genomic differentiation and limited gene flow indicate recent cryptic speciation within the genus Laspinema (cyanobacteria).</title>
        <authorList>
            <person name="Stanojkovic A."/>
            <person name="Skoupy S."/>
            <person name="Skaloud P."/>
            <person name="Dvorak P."/>
        </authorList>
    </citation>
    <scope>NUCLEOTIDE SEQUENCE [LARGE SCALE GENOMIC DNA]</scope>
    <source>
        <strain evidence="2 3">D2a</strain>
    </source>
</reference>
<evidence type="ECO:0000313" key="2">
    <source>
        <dbReference type="EMBL" id="MCT7964954.1"/>
    </source>
</evidence>
<proteinExistence type="predicted"/>
<evidence type="ECO:0000256" key="1">
    <source>
        <dbReference type="SAM" id="MobiDB-lite"/>
    </source>
</evidence>
<comment type="caution">
    <text evidence="2">The sequence shown here is derived from an EMBL/GenBank/DDBJ whole genome shotgun (WGS) entry which is preliminary data.</text>
</comment>
<keyword evidence="3" id="KW-1185">Reference proteome</keyword>
<dbReference type="EMBL" id="JAMXFF010000001">
    <property type="protein sequence ID" value="MCT7964954.1"/>
    <property type="molecule type" value="Genomic_DNA"/>
</dbReference>
<evidence type="ECO:0000313" key="3">
    <source>
        <dbReference type="Proteomes" id="UP001525890"/>
    </source>
</evidence>
<accession>A0ABT2MJN1</accession>
<sequence>MGSTRNARHSFQLKRLYGSGSNLFLREVAIARQEDSPPTHSSWGAIASPLKRTPP</sequence>
<dbReference type="Proteomes" id="UP001525890">
    <property type="component" value="Unassembled WGS sequence"/>
</dbReference>
<protein>
    <submittedName>
        <fullName evidence="2">Uncharacterized protein</fullName>
    </submittedName>
</protein>
<dbReference type="RefSeq" id="WP_368004704.1">
    <property type="nucleotide sequence ID" value="NZ_JAMXFF010000001.1"/>
</dbReference>